<protein>
    <submittedName>
        <fullName evidence="2">ATP synthase protein I</fullName>
    </submittedName>
</protein>
<dbReference type="RefSeq" id="WP_075363097.1">
    <property type="nucleotide sequence ID" value="NZ_MLBF01000001.1"/>
</dbReference>
<reference evidence="2 3" key="1">
    <citation type="submission" date="2016-09" db="EMBL/GenBank/DDBJ databases">
        <title>Complete genome of Desulfosporosinus sp. OL.</title>
        <authorList>
            <person name="Mardanov A."/>
            <person name="Beletsky A."/>
            <person name="Panova A."/>
            <person name="Karnachuk O."/>
            <person name="Ravin N."/>
        </authorList>
    </citation>
    <scope>NUCLEOTIDE SEQUENCE [LARGE SCALE GENOMIC DNA]</scope>
    <source>
        <strain evidence="2 3">OL</strain>
    </source>
</reference>
<keyword evidence="1" id="KW-0472">Membrane</keyword>
<keyword evidence="3" id="KW-1185">Reference proteome</keyword>
<keyword evidence="1" id="KW-0812">Transmembrane</keyword>
<proteinExistence type="predicted"/>
<evidence type="ECO:0000313" key="3">
    <source>
        <dbReference type="Proteomes" id="UP000186102"/>
    </source>
</evidence>
<gene>
    <name evidence="2" type="ORF">DSOL_0121</name>
</gene>
<evidence type="ECO:0000313" key="2">
    <source>
        <dbReference type="EMBL" id="OLN33943.1"/>
    </source>
</evidence>
<dbReference type="OrthoDB" id="282803at2"/>
<feature type="transmembrane region" description="Helical" evidence="1">
    <location>
        <begin position="20"/>
        <end position="39"/>
    </location>
</feature>
<dbReference type="InterPro" id="IPR032820">
    <property type="entry name" value="ATPase_put"/>
</dbReference>
<dbReference type="STRING" id="1888891.DSOL_0121"/>
<dbReference type="EMBL" id="MLBF01000001">
    <property type="protein sequence ID" value="OLN33943.1"/>
    <property type="molecule type" value="Genomic_DNA"/>
</dbReference>
<keyword evidence="1" id="KW-1133">Transmembrane helix</keyword>
<comment type="caution">
    <text evidence="2">The sequence shown here is derived from an EMBL/GenBank/DDBJ whole genome shotgun (WGS) entry which is preliminary data.</text>
</comment>
<sequence>MTEKGLDAVNKKAWQKGVAVGSSIASSLAGLVGGGFLLGRYLDARWSTRPWLTIILMLSGLALGGGYLVITLKEFGASNDEE</sequence>
<dbReference type="Pfam" id="PF09527">
    <property type="entry name" value="ATPase_gene1"/>
    <property type="match status" value="1"/>
</dbReference>
<dbReference type="AlphaFoldDB" id="A0A1Q8R2P8"/>
<name>A0A1Q8R2P8_9FIRM</name>
<accession>A0A1Q8R2P8</accession>
<evidence type="ECO:0000256" key="1">
    <source>
        <dbReference type="SAM" id="Phobius"/>
    </source>
</evidence>
<dbReference type="Proteomes" id="UP000186102">
    <property type="component" value="Unassembled WGS sequence"/>
</dbReference>
<organism evidence="2 3">
    <name type="scientific">Desulfosporosinus metallidurans</name>
    <dbReference type="NCBI Taxonomy" id="1888891"/>
    <lineage>
        <taxon>Bacteria</taxon>
        <taxon>Bacillati</taxon>
        <taxon>Bacillota</taxon>
        <taxon>Clostridia</taxon>
        <taxon>Eubacteriales</taxon>
        <taxon>Desulfitobacteriaceae</taxon>
        <taxon>Desulfosporosinus</taxon>
    </lineage>
</organism>
<feature type="transmembrane region" description="Helical" evidence="1">
    <location>
        <begin position="51"/>
        <end position="70"/>
    </location>
</feature>